<evidence type="ECO:0000256" key="6">
    <source>
        <dbReference type="SAM" id="MobiDB-lite"/>
    </source>
</evidence>
<dbReference type="Pfam" id="PF03942">
    <property type="entry name" value="DTW"/>
    <property type="match status" value="1"/>
</dbReference>
<keyword evidence="4" id="KW-0819">tRNA processing</keyword>
<dbReference type="Proteomes" id="UP000700706">
    <property type="component" value="Unassembled WGS sequence"/>
</dbReference>
<dbReference type="PANTHER" id="PTHR21392:SF0">
    <property type="entry name" value="TRNA-URIDINE AMINOCARBOXYPROPYLTRANSFERASE 2"/>
    <property type="match status" value="1"/>
</dbReference>
<dbReference type="InterPro" id="IPR005636">
    <property type="entry name" value="DTW"/>
</dbReference>
<accession>A0A952FG62</accession>
<evidence type="ECO:0000256" key="5">
    <source>
        <dbReference type="ARBA" id="ARBA00034489"/>
    </source>
</evidence>
<proteinExistence type="inferred from homology"/>
<dbReference type="GO" id="GO:0008033">
    <property type="term" value="P:tRNA processing"/>
    <property type="evidence" value="ECO:0007669"/>
    <property type="project" value="UniProtKB-KW"/>
</dbReference>
<feature type="compositionally biased region" description="Basic and acidic residues" evidence="6">
    <location>
        <begin position="220"/>
        <end position="238"/>
    </location>
</feature>
<dbReference type="EC" id="2.5.1.25" evidence="1"/>
<evidence type="ECO:0000313" key="9">
    <source>
        <dbReference type="Proteomes" id="UP000700706"/>
    </source>
</evidence>
<dbReference type="InterPro" id="IPR039262">
    <property type="entry name" value="DTWD2/TAPT"/>
</dbReference>
<keyword evidence="3" id="KW-0949">S-adenosyl-L-methionine</keyword>
<reference evidence="8" key="1">
    <citation type="submission" date="2020-06" db="EMBL/GenBank/DDBJ databases">
        <title>Stable isotope informed genome-resolved metagenomics uncovers potential trophic interactions in rhizosphere soil.</title>
        <authorList>
            <person name="Starr E.P."/>
            <person name="Shi S."/>
            <person name="Blazewicz S.J."/>
            <person name="Koch B.J."/>
            <person name="Probst A.J."/>
            <person name="Hungate B.A."/>
            <person name="Pett-Ridge J."/>
            <person name="Firestone M.K."/>
            <person name="Banfield J.F."/>
        </authorList>
    </citation>
    <scope>NUCLEOTIDE SEQUENCE</scope>
    <source>
        <strain evidence="8">YM_69_17</strain>
    </source>
</reference>
<dbReference type="SMART" id="SM01144">
    <property type="entry name" value="DTW"/>
    <property type="match status" value="1"/>
</dbReference>
<evidence type="ECO:0000256" key="4">
    <source>
        <dbReference type="ARBA" id="ARBA00022694"/>
    </source>
</evidence>
<dbReference type="AlphaFoldDB" id="A0A952FG62"/>
<dbReference type="EMBL" id="JAEKLZ010000078">
    <property type="protein sequence ID" value="MBW8724128.1"/>
    <property type="molecule type" value="Genomic_DNA"/>
</dbReference>
<feature type="region of interest" description="Disordered" evidence="6">
    <location>
        <begin position="220"/>
        <end position="247"/>
    </location>
</feature>
<comment type="caution">
    <text evidence="8">The sequence shown here is derived from an EMBL/GenBank/DDBJ whole genome shotgun (WGS) entry which is preliminary data.</text>
</comment>
<protein>
    <recommendedName>
        <fullName evidence="1">tRNA-uridine aminocarboxypropyltransferase</fullName>
        <ecNumber evidence="1">2.5.1.25</ecNumber>
    </recommendedName>
</protein>
<gene>
    <name evidence="8" type="ORF">JF625_03070</name>
</gene>
<dbReference type="GO" id="GO:0016432">
    <property type="term" value="F:tRNA-uridine aminocarboxypropyltransferase activity"/>
    <property type="evidence" value="ECO:0007669"/>
    <property type="project" value="UniProtKB-EC"/>
</dbReference>
<evidence type="ECO:0000256" key="1">
    <source>
        <dbReference type="ARBA" id="ARBA00012386"/>
    </source>
</evidence>
<keyword evidence="2" id="KW-0808">Transferase</keyword>
<name>A0A952FG62_9PROT</name>
<sequence length="247" mass="27805">MTDPLDTDDLAPEPVAAEDECPRCLKPVALCVCDTVVPIENRIGLLILQHPQEQAKELGTARLTALHLTDAVFKIGLSWPSLAAALGRPADPKRWAVLYLGSMRPEDFPPGRELVVLDRKGAPLPEQEAALDEIEGVVVLDGTWSQAKTLWWRNAWMLKGRRIALKPQRPSLYGKLRREPRHEALSTLESSAFLLSRLEGRPEIETALLASFARMLERYRATQPDRPRPAGPRPDRRRPQQRRGRAR</sequence>
<organism evidence="8 9">
    <name type="scientific">Inquilinus limosus</name>
    <dbReference type="NCBI Taxonomy" id="171674"/>
    <lineage>
        <taxon>Bacteria</taxon>
        <taxon>Pseudomonadati</taxon>
        <taxon>Pseudomonadota</taxon>
        <taxon>Alphaproteobacteria</taxon>
        <taxon>Rhodospirillales</taxon>
        <taxon>Rhodospirillaceae</taxon>
        <taxon>Inquilinus</taxon>
    </lineage>
</organism>
<feature type="domain" description="DTW" evidence="7">
    <location>
        <begin position="17"/>
        <end position="224"/>
    </location>
</feature>
<evidence type="ECO:0000313" key="8">
    <source>
        <dbReference type="EMBL" id="MBW8724128.1"/>
    </source>
</evidence>
<evidence type="ECO:0000259" key="7">
    <source>
        <dbReference type="SMART" id="SM01144"/>
    </source>
</evidence>
<comment type="similarity">
    <text evidence="5">Belongs to the TDD superfamily. DTWD2 family.</text>
</comment>
<evidence type="ECO:0000256" key="3">
    <source>
        <dbReference type="ARBA" id="ARBA00022691"/>
    </source>
</evidence>
<dbReference type="PANTHER" id="PTHR21392">
    <property type="entry name" value="TRNA-URIDINE AMINOCARBOXYPROPYLTRANSFERASE 2"/>
    <property type="match status" value="1"/>
</dbReference>
<evidence type="ECO:0000256" key="2">
    <source>
        <dbReference type="ARBA" id="ARBA00022679"/>
    </source>
</evidence>